<dbReference type="EMBL" id="CAXITT010000487">
    <property type="protein sequence ID" value="CAL1542463.1"/>
    <property type="molecule type" value="Genomic_DNA"/>
</dbReference>
<keyword evidence="2" id="KW-1185">Reference proteome</keyword>
<reference evidence="1 2" key="1">
    <citation type="submission" date="2024-04" db="EMBL/GenBank/DDBJ databases">
        <authorList>
            <consortium name="Genoscope - CEA"/>
            <person name="William W."/>
        </authorList>
    </citation>
    <scope>NUCLEOTIDE SEQUENCE [LARGE SCALE GENOMIC DNA]</scope>
</reference>
<organism evidence="1 2">
    <name type="scientific">Lymnaea stagnalis</name>
    <name type="common">Great pond snail</name>
    <name type="synonym">Helix stagnalis</name>
    <dbReference type="NCBI Taxonomy" id="6523"/>
    <lineage>
        <taxon>Eukaryota</taxon>
        <taxon>Metazoa</taxon>
        <taxon>Spiralia</taxon>
        <taxon>Lophotrochozoa</taxon>
        <taxon>Mollusca</taxon>
        <taxon>Gastropoda</taxon>
        <taxon>Heterobranchia</taxon>
        <taxon>Euthyneura</taxon>
        <taxon>Panpulmonata</taxon>
        <taxon>Hygrophila</taxon>
        <taxon>Lymnaeoidea</taxon>
        <taxon>Lymnaeidae</taxon>
        <taxon>Lymnaea</taxon>
    </lineage>
</organism>
<protein>
    <submittedName>
        <fullName evidence="1">Uncharacterized protein</fullName>
    </submittedName>
</protein>
<sequence>MTRKGDTFNSRAFCCKRQFVKTMENLAKKIDSAQSKDFPALRHSTVSKNFSDRDEQINERKLVCESDSLKLAHAIRLSQGTFETEICCGPESDLHKEYDNCKKDPSHKGFKPFNSFSFYDIPERYRLPIIYDVIRDLAQLTVRIMCTFSSSERPEKMKGEAYPSYKESEGKQCVRYGTGRIFNIINFTEKDDKPCPCSLCKASGQSTFAWCLVEVITARHVVFNDHEARATKCRWGYDSDDCCDITFEGLSSKVSDRIEDDWCKLKCVTHVTALGKLRTFIESFNTKSRELYLQCRSIKQIHKLTVIVSHPHGCPKQISIGYWRQRHHVGGVDTKYTYSSSTCNGSSGAAVYILGRDGKLGLFHQIHSGCKTENGKLNNHSCGVVG</sequence>
<accession>A0AAV2IAK7</accession>
<dbReference type="AlphaFoldDB" id="A0AAV2IAK7"/>
<name>A0AAV2IAK7_LYMST</name>
<dbReference type="Proteomes" id="UP001497497">
    <property type="component" value="Unassembled WGS sequence"/>
</dbReference>
<comment type="caution">
    <text evidence="1">The sequence shown here is derived from an EMBL/GenBank/DDBJ whole genome shotgun (WGS) entry which is preliminary data.</text>
</comment>
<gene>
    <name evidence="1" type="ORF">GSLYS_00016054001</name>
</gene>
<proteinExistence type="predicted"/>
<evidence type="ECO:0000313" key="2">
    <source>
        <dbReference type="Proteomes" id="UP001497497"/>
    </source>
</evidence>
<evidence type="ECO:0000313" key="1">
    <source>
        <dbReference type="EMBL" id="CAL1542463.1"/>
    </source>
</evidence>